<dbReference type="RefSeq" id="WP_129124108.1">
    <property type="nucleotide sequence ID" value="NZ_PEIB01000044.1"/>
</dbReference>
<keyword evidence="1" id="KW-1133">Transmembrane helix</keyword>
<feature type="transmembrane region" description="Helical" evidence="1">
    <location>
        <begin position="155"/>
        <end position="173"/>
    </location>
</feature>
<protein>
    <submittedName>
        <fullName evidence="2">Uncharacterized protein</fullName>
    </submittedName>
</protein>
<keyword evidence="3" id="KW-1185">Reference proteome</keyword>
<dbReference type="Proteomes" id="UP000290287">
    <property type="component" value="Unassembled WGS sequence"/>
</dbReference>
<accession>A0A4Q0YJF5</accession>
<proteinExistence type="predicted"/>
<reference evidence="2 3" key="1">
    <citation type="submission" date="2017-10" db="EMBL/GenBank/DDBJ databases">
        <title>Nyctiphanis sp. nov., isolated from the stomach of the euphausiid Nyctiphanes simplex (Hansen, 1911) in the Gulf of California.</title>
        <authorList>
            <person name="Gomez-Gil B."/>
            <person name="Aguilar-Mendez M."/>
            <person name="Lopez-Cortes A."/>
            <person name="Gomez-Gutierrez J."/>
            <person name="Roque A."/>
            <person name="Lang E."/>
            <person name="Gonzalez-Castillo A."/>
        </authorList>
    </citation>
    <scope>NUCLEOTIDE SEQUENCE [LARGE SCALE GENOMIC DNA]</scope>
    <source>
        <strain evidence="2 3">CAIM 600</strain>
    </source>
</reference>
<keyword evidence="1" id="KW-0812">Transmembrane</keyword>
<evidence type="ECO:0000313" key="3">
    <source>
        <dbReference type="Proteomes" id="UP000290287"/>
    </source>
</evidence>
<dbReference type="AlphaFoldDB" id="A0A4Q0YJF5"/>
<evidence type="ECO:0000256" key="1">
    <source>
        <dbReference type="SAM" id="Phobius"/>
    </source>
</evidence>
<feature type="transmembrane region" description="Helical" evidence="1">
    <location>
        <begin position="106"/>
        <end position="135"/>
    </location>
</feature>
<evidence type="ECO:0000313" key="2">
    <source>
        <dbReference type="EMBL" id="RXJ70786.1"/>
    </source>
</evidence>
<dbReference type="EMBL" id="PEIB01000044">
    <property type="protein sequence ID" value="RXJ70786.1"/>
    <property type="molecule type" value="Genomic_DNA"/>
</dbReference>
<organism evidence="2 3">
    <name type="scientific">Veronia nyctiphanis</name>
    <dbReference type="NCBI Taxonomy" id="1278244"/>
    <lineage>
        <taxon>Bacteria</taxon>
        <taxon>Pseudomonadati</taxon>
        <taxon>Pseudomonadota</taxon>
        <taxon>Gammaproteobacteria</taxon>
        <taxon>Vibrionales</taxon>
        <taxon>Vibrionaceae</taxon>
        <taxon>Veronia</taxon>
    </lineage>
</organism>
<gene>
    <name evidence="2" type="ORF">CS022_22440</name>
</gene>
<name>A0A4Q0YJF5_9GAMM</name>
<sequence>MTLFGLLWTIHSGRRSHKAKSLDSLASALKDDDFDEKNHIVEEYIREVYKGYIPYETFKYISTLPHRSDLFGSFKLGWSLIKFKDKKPYIEPVNLLGFSIDSERKLYFYSLILFSLSMALCTASLMAIITVTIIIDSLYHLDLFVFIVEVNKNDPIFLSIFLWVLLSSFLFIHKFSRIFFHVKMAYKFVDLMNEGNRNISGKTDEVFVKPEDKKTLFSAVKSEEEKV</sequence>
<comment type="caution">
    <text evidence="2">The sequence shown here is derived from an EMBL/GenBank/DDBJ whole genome shotgun (WGS) entry which is preliminary data.</text>
</comment>
<keyword evidence="1" id="KW-0472">Membrane</keyword>